<gene>
    <name evidence="3" type="ORF">HMPREF3222_00625</name>
</gene>
<protein>
    <recommendedName>
        <fullName evidence="5">DUF927 domain-containing protein</fullName>
    </recommendedName>
</protein>
<dbReference type="InterPro" id="IPR009270">
    <property type="entry name" value="DUF927"/>
</dbReference>
<dbReference type="RefSeq" id="WP_060794731.1">
    <property type="nucleotide sequence ID" value="NZ_JBMKNJ010000053.1"/>
</dbReference>
<dbReference type="Pfam" id="PF18662">
    <property type="entry name" value="HTH_56"/>
    <property type="match status" value="1"/>
</dbReference>
<dbReference type="EMBL" id="LRPU01000024">
    <property type="protein sequence ID" value="KXA13931.1"/>
    <property type="molecule type" value="Genomic_DNA"/>
</dbReference>
<evidence type="ECO:0000259" key="2">
    <source>
        <dbReference type="Pfam" id="PF18662"/>
    </source>
</evidence>
<comment type="caution">
    <text evidence="3">The sequence shown here is derived from an EMBL/GenBank/DDBJ whole genome shotgun (WGS) entry which is preliminary data.</text>
</comment>
<evidence type="ECO:0000259" key="1">
    <source>
        <dbReference type="Pfam" id="PF06048"/>
    </source>
</evidence>
<evidence type="ECO:0000313" key="4">
    <source>
        <dbReference type="Proteomes" id="UP000070646"/>
    </source>
</evidence>
<organism evidence="3 4">
    <name type="scientific">Clostridium perfringens</name>
    <dbReference type="NCBI Taxonomy" id="1502"/>
    <lineage>
        <taxon>Bacteria</taxon>
        <taxon>Bacillati</taxon>
        <taxon>Bacillota</taxon>
        <taxon>Clostridia</taxon>
        <taxon>Eubacteriales</taxon>
        <taxon>Clostridiaceae</taxon>
        <taxon>Clostridium</taxon>
    </lineage>
</organism>
<dbReference type="Proteomes" id="UP000070646">
    <property type="component" value="Unassembled WGS sequence"/>
</dbReference>
<sequence>MTKKIITDKKFLWVENNGKKYRLSRYMGIKEVLTNIDDETFKANLEFLTLNGISNITVGREIYLNKNKLIDLQNKGLDVVSSNVNDLIEYLRYCEDRAIKKNVHSKLGFFNYNGNEIYKLYNTVGIKSEYVGGYDVKPKGSKDKYIKMLENEVFGKCELEFAIISALSAVTLGYIGEELGLDSLLIHIVGNSTTGKSTALKLAISCFGYSDVKRTGLYTTYNSTNNAILKKFTGLKGVPVALDEISMSHTNDFTKFVYSVVNGTDKDRLNKDSELKEKETWLTTILSNGERSLISSSNKNAGIQIRVIEIDNVTWTRDAQNAENIKEAILENYGHIGFEFAEFVMKKGKEKLIKQFKEIKKSFKYELEQNQISDNMIDRRCEKYAIILQTAYLFSEMMNVQLKIKEIKEMLIEVERKSIKNRNFKESAIEYIKQYVEKYKNKFETDDNINSSNDILGKLISKSDCVEVQMNRISFDNMLKEGGFEDSNVVLKELKSSGFLNCESDRYTRSRKNKLGTTVEYIVVKLKKNQLTLKKGS</sequence>
<feature type="domain" description="Cch helix turn helix" evidence="2">
    <location>
        <begin position="425"/>
        <end position="528"/>
    </location>
</feature>
<dbReference type="AlphaFoldDB" id="A0A133NCA5"/>
<evidence type="ECO:0000313" key="3">
    <source>
        <dbReference type="EMBL" id="KXA13931.1"/>
    </source>
</evidence>
<reference evidence="3 4" key="1">
    <citation type="submission" date="2016-01" db="EMBL/GenBank/DDBJ databases">
        <authorList>
            <person name="Oliw E.H."/>
        </authorList>
    </citation>
    <scope>NUCLEOTIDE SEQUENCE [LARGE SCALE GENOMIC DNA]</scope>
    <source>
        <strain evidence="3 4">MJR7757A</strain>
    </source>
</reference>
<feature type="domain" description="DUF927" evidence="1">
    <location>
        <begin position="23"/>
        <end position="278"/>
    </location>
</feature>
<proteinExistence type="predicted"/>
<accession>A0A133NCA5</accession>
<name>A0A133NCA5_CLOPF</name>
<evidence type="ECO:0008006" key="5">
    <source>
        <dbReference type="Google" id="ProtNLM"/>
    </source>
</evidence>
<dbReference type="Pfam" id="PF06048">
    <property type="entry name" value="DUF927"/>
    <property type="match status" value="1"/>
</dbReference>
<dbReference type="InterPro" id="IPR040538">
    <property type="entry name" value="Cch_HTH"/>
</dbReference>
<dbReference type="PATRIC" id="fig|1502.174.peg.628"/>